<dbReference type="InterPro" id="IPR016135">
    <property type="entry name" value="UBQ-conjugating_enzyme/RWD"/>
</dbReference>
<feature type="region of interest" description="Disordered" evidence="5">
    <location>
        <begin position="175"/>
        <end position="216"/>
    </location>
</feature>
<comment type="similarity">
    <text evidence="4">Belongs to the ubiquitin-conjugating enzyme family.</text>
</comment>
<keyword evidence="6" id="KW-0472">Membrane</keyword>
<dbReference type="EMBL" id="CAJNOJ010000041">
    <property type="protein sequence ID" value="CAF0931071.1"/>
    <property type="molecule type" value="Genomic_DNA"/>
</dbReference>
<evidence type="ECO:0000256" key="1">
    <source>
        <dbReference type="ARBA" id="ARBA00022679"/>
    </source>
</evidence>
<comment type="caution">
    <text evidence="8">The sequence shown here is derived from an EMBL/GenBank/DDBJ whole genome shotgun (WGS) entry which is preliminary data.</text>
</comment>
<proteinExistence type="inferred from homology"/>
<dbReference type="InterPro" id="IPR000608">
    <property type="entry name" value="UBC"/>
</dbReference>
<feature type="compositionally biased region" description="Acidic residues" evidence="5">
    <location>
        <begin position="176"/>
        <end position="204"/>
    </location>
</feature>
<organism evidence="8 9">
    <name type="scientific">Adineta ricciae</name>
    <name type="common">Rotifer</name>
    <dbReference type="NCBI Taxonomy" id="249248"/>
    <lineage>
        <taxon>Eukaryota</taxon>
        <taxon>Metazoa</taxon>
        <taxon>Spiralia</taxon>
        <taxon>Gnathifera</taxon>
        <taxon>Rotifera</taxon>
        <taxon>Eurotatoria</taxon>
        <taxon>Bdelloidea</taxon>
        <taxon>Adinetida</taxon>
        <taxon>Adinetidae</taxon>
        <taxon>Adineta</taxon>
    </lineage>
</organism>
<dbReference type="SMART" id="SM00212">
    <property type="entry name" value="UBCc"/>
    <property type="match status" value="1"/>
</dbReference>
<evidence type="ECO:0000256" key="5">
    <source>
        <dbReference type="SAM" id="MobiDB-lite"/>
    </source>
</evidence>
<protein>
    <recommendedName>
        <fullName evidence="7">UBC core domain-containing protein</fullName>
    </recommendedName>
</protein>
<reference evidence="8" key="1">
    <citation type="submission" date="2021-02" db="EMBL/GenBank/DDBJ databases">
        <authorList>
            <person name="Nowell W R."/>
        </authorList>
    </citation>
    <scope>NUCLEOTIDE SEQUENCE</scope>
</reference>
<sequence length="233" mass="26513">MTQSVNAKLQTIGLINIIGHNLVCFCSFTMAMRRLQQDFRQLLKNKVEGIDASPSADNLFIWNAIICGPEDSIYESGVFQLQLIFPEDYPLRPPQARFVTKVFHPNVWWEDGRICVDILKDGWTPSYDILAILHSIRLLLIDPNPLSPANLEAALLFRDNRAEYNRRVTELIQDALDADEDEEEDKDEEAVADDVENDRDDDNTNEVAAGLSQTDDGDLLREKAIIHRQSITE</sequence>
<dbReference type="OrthoDB" id="9973183at2759"/>
<dbReference type="InterPro" id="IPR050113">
    <property type="entry name" value="Ub_conjugating_enzyme"/>
</dbReference>
<feature type="domain" description="UBC core" evidence="7">
    <location>
        <begin position="30"/>
        <end position="177"/>
    </location>
</feature>
<evidence type="ECO:0000256" key="4">
    <source>
        <dbReference type="RuleBase" id="RU362109"/>
    </source>
</evidence>
<accession>A0A814BTS7</accession>
<feature type="active site" description="Glycyl thioester intermediate" evidence="3">
    <location>
        <position position="115"/>
    </location>
</feature>
<evidence type="ECO:0000259" key="7">
    <source>
        <dbReference type="PROSITE" id="PS50127"/>
    </source>
</evidence>
<evidence type="ECO:0000313" key="8">
    <source>
        <dbReference type="EMBL" id="CAF0931071.1"/>
    </source>
</evidence>
<evidence type="ECO:0000313" key="9">
    <source>
        <dbReference type="Proteomes" id="UP000663852"/>
    </source>
</evidence>
<dbReference type="Proteomes" id="UP000663852">
    <property type="component" value="Unassembled WGS sequence"/>
</dbReference>
<keyword evidence="6" id="KW-1133">Transmembrane helix</keyword>
<dbReference type="Gene3D" id="3.10.110.10">
    <property type="entry name" value="Ubiquitin Conjugating Enzyme"/>
    <property type="match status" value="1"/>
</dbReference>
<dbReference type="PANTHER" id="PTHR24067">
    <property type="entry name" value="UBIQUITIN-CONJUGATING ENZYME E2"/>
    <property type="match status" value="1"/>
</dbReference>
<evidence type="ECO:0000256" key="2">
    <source>
        <dbReference type="ARBA" id="ARBA00022786"/>
    </source>
</evidence>
<dbReference type="InterPro" id="IPR023313">
    <property type="entry name" value="UBQ-conjugating_AS"/>
</dbReference>
<dbReference type="GO" id="GO:0016740">
    <property type="term" value="F:transferase activity"/>
    <property type="evidence" value="ECO:0007669"/>
    <property type="project" value="UniProtKB-KW"/>
</dbReference>
<keyword evidence="4" id="KW-0067">ATP-binding</keyword>
<evidence type="ECO:0000256" key="6">
    <source>
        <dbReference type="SAM" id="Phobius"/>
    </source>
</evidence>
<dbReference type="Pfam" id="PF00179">
    <property type="entry name" value="UQ_con"/>
    <property type="match status" value="1"/>
</dbReference>
<keyword evidence="4" id="KW-0547">Nucleotide-binding</keyword>
<evidence type="ECO:0000256" key="3">
    <source>
        <dbReference type="PROSITE-ProRule" id="PRU10133"/>
    </source>
</evidence>
<dbReference type="CDD" id="cd23790">
    <property type="entry name" value="UBCc_UBE2A_2B"/>
    <property type="match status" value="1"/>
</dbReference>
<dbReference type="GO" id="GO:0005524">
    <property type="term" value="F:ATP binding"/>
    <property type="evidence" value="ECO:0007669"/>
    <property type="project" value="UniProtKB-UniRule"/>
</dbReference>
<keyword evidence="2 4" id="KW-0833">Ubl conjugation pathway</keyword>
<feature type="transmembrane region" description="Helical" evidence="6">
    <location>
        <begin position="12"/>
        <end position="32"/>
    </location>
</feature>
<keyword evidence="1" id="KW-0808">Transferase</keyword>
<dbReference type="AlphaFoldDB" id="A0A814BTS7"/>
<dbReference type="PROSITE" id="PS00183">
    <property type="entry name" value="UBC_1"/>
    <property type="match status" value="1"/>
</dbReference>
<keyword evidence="6" id="KW-0812">Transmembrane</keyword>
<name>A0A814BTS7_ADIRI</name>
<gene>
    <name evidence="8" type="ORF">EDS130_LOCUS11295</name>
</gene>
<dbReference type="PROSITE" id="PS50127">
    <property type="entry name" value="UBC_2"/>
    <property type="match status" value="1"/>
</dbReference>
<dbReference type="SUPFAM" id="SSF54495">
    <property type="entry name" value="UBC-like"/>
    <property type="match status" value="1"/>
</dbReference>